<name>A0A4S8LDY7_DENBC</name>
<dbReference type="Proteomes" id="UP000297245">
    <property type="component" value="Unassembled WGS sequence"/>
</dbReference>
<keyword evidence="4" id="KW-1185">Reference proteome</keyword>
<dbReference type="OrthoDB" id="5424058at2759"/>
<dbReference type="EMBL" id="ML179464">
    <property type="protein sequence ID" value="THU87114.1"/>
    <property type="molecule type" value="Genomic_DNA"/>
</dbReference>
<dbReference type="InterPro" id="IPR046496">
    <property type="entry name" value="DUF6589"/>
</dbReference>
<dbReference type="Pfam" id="PF20231">
    <property type="entry name" value="DUF6589"/>
    <property type="match status" value="1"/>
</dbReference>
<evidence type="ECO:0000313" key="4">
    <source>
        <dbReference type="Proteomes" id="UP000297245"/>
    </source>
</evidence>
<evidence type="ECO:0000313" key="3">
    <source>
        <dbReference type="EMBL" id="THU87114.1"/>
    </source>
</evidence>
<protein>
    <recommendedName>
        <fullName evidence="2">DUF6589 domain-containing protein</fullName>
    </recommendedName>
</protein>
<sequence>MLEDKRDRALQAVEFLISSEGFGFKNLTEFIDALDIEGGDNQTRAKLAKLHQLRGGRIVKGIFQNAPNVQKEITQEIIQDLAKEGQAIQRFLTRSSDTPISELLKTFSMENLGPKLQELAPVLWRMLREISGNPEKDSQRDADLVLTTVCAMVSILRSDRANNFQAVMGLFLLASGASKRETEVLHHAGFCLSYPAVIKHLRQLSAEAKEIYRKLLQQCMCFIVWDNINIAFRVEAQRLGSKKHFDNGTTATLIPNWDPDAKSVRTPHGTLPLNMKPPRNTTDPKFEWSDEQVLPSPENLIQLTCCCKWQLKRIALERIKGLVHLRTHLESCPRVDPITPHVTEQYPLPAMHLEESSIDGTLQVFERICVNLGMSNVEFEKHGLMFTDGDLLTDSLINKVESARRNSNQPIEGMKACIRRFGLFHCKMAGCRMVINEHWGKPNLKQPGGGLWWENNYLDRANMVAGWQASKATEWKPAHELLQISVAAHVIDGYRIFSNTEDLEEWATSATWVDFEKVTNDVYEKLFSTKAYNTLKNSSYRDTVHENNVLYNRDALFYIELVHAIKVGDIGRVTNVLRVWMIMMRAPKTMPKYADAIFETLGRVATYPEKLRRFFFHNWLVNLTGKRDGFKEVDLLQEHQNFWAKIIYSAKGTNRSWEWLSMITVCIFELRNAMRTVQKSFKISSLSTQHTVPDMSKEIETLAEALKVNKVQEYVSDRRANTFVKAIRDLLEEGSKYANTRKAFQIFRDDSRRAVNLGYVEASLGDTTPNDGPDDVGDQEDYRPSQDDLAMDNEEPYDELEEFVRFVNTVEL</sequence>
<gene>
    <name evidence="3" type="ORF">K435DRAFT_682268</name>
</gene>
<accession>A0A4S8LDY7</accession>
<reference evidence="3 4" key="1">
    <citation type="journal article" date="2019" name="Nat. Ecol. Evol.">
        <title>Megaphylogeny resolves global patterns of mushroom evolution.</title>
        <authorList>
            <person name="Varga T."/>
            <person name="Krizsan K."/>
            <person name="Foldi C."/>
            <person name="Dima B."/>
            <person name="Sanchez-Garcia M."/>
            <person name="Sanchez-Ramirez S."/>
            <person name="Szollosi G.J."/>
            <person name="Szarkandi J.G."/>
            <person name="Papp V."/>
            <person name="Albert L."/>
            <person name="Andreopoulos W."/>
            <person name="Angelini C."/>
            <person name="Antonin V."/>
            <person name="Barry K.W."/>
            <person name="Bougher N.L."/>
            <person name="Buchanan P."/>
            <person name="Buyck B."/>
            <person name="Bense V."/>
            <person name="Catcheside P."/>
            <person name="Chovatia M."/>
            <person name="Cooper J."/>
            <person name="Damon W."/>
            <person name="Desjardin D."/>
            <person name="Finy P."/>
            <person name="Geml J."/>
            <person name="Haridas S."/>
            <person name="Hughes K."/>
            <person name="Justo A."/>
            <person name="Karasinski D."/>
            <person name="Kautmanova I."/>
            <person name="Kiss B."/>
            <person name="Kocsube S."/>
            <person name="Kotiranta H."/>
            <person name="LaButti K.M."/>
            <person name="Lechner B.E."/>
            <person name="Liimatainen K."/>
            <person name="Lipzen A."/>
            <person name="Lukacs Z."/>
            <person name="Mihaltcheva S."/>
            <person name="Morgado L.N."/>
            <person name="Niskanen T."/>
            <person name="Noordeloos M.E."/>
            <person name="Ohm R.A."/>
            <person name="Ortiz-Santana B."/>
            <person name="Ovrebo C."/>
            <person name="Racz N."/>
            <person name="Riley R."/>
            <person name="Savchenko A."/>
            <person name="Shiryaev A."/>
            <person name="Soop K."/>
            <person name="Spirin V."/>
            <person name="Szebenyi C."/>
            <person name="Tomsovsky M."/>
            <person name="Tulloss R.E."/>
            <person name="Uehling J."/>
            <person name="Grigoriev I.V."/>
            <person name="Vagvolgyi C."/>
            <person name="Papp T."/>
            <person name="Martin F.M."/>
            <person name="Miettinen O."/>
            <person name="Hibbett D.S."/>
            <person name="Nagy L.G."/>
        </authorList>
    </citation>
    <scope>NUCLEOTIDE SEQUENCE [LARGE SCALE GENOMIC DNA]</scope>
    <source>
        <strain evidence="3 4">CBS 962.96</strain>
    </source>
</reference>
<organism evidence="3 4">
    <name type="scientific">Dendrothele bispora (strain CBS 962.96)</name>
    <dbReference type="NCBI Taxonomy" id="1314807"/>
    <lineage>
        <taxon>Eukaryota</taxon>
        <taxon>Fungi</taxon>
        <taxon>Dikarya</taxon>
        <taxon>Basidiomycota</taxon>
        <taxon>Agaricomycotina</taxon>
        <taxon>Agaricomycetes</taxon>
        <taxon>Agaricomycetidae</taxon>
        <taxon>Agaricales</taxon>
        <taxon>Agaricales incertae sedis</taxon>
        <taxon>Dendrothele</taxon>
    </lineage>
</organism>
<evidence type="ECO:0000259" key="2">
    <source>
        <dbReference type="Pfam" id="PF20231"/>
    </source>
</evidence>
<feature type="domain" description="DUF6589" evidence="2">
    <location>
        <begin position="290"/>
        <end position="690"/>
    </location>
</feature>
<dbReference type="AlphaFoldDB" id="A0A4S8LDY7"/>
<feature type="region of interest" description="Disordered" evidence="1">
    <location>
        <begin position="763"/>
        <end position="795"/>
    </location>
</feature>
<evidence type="ECO:0000256" key="1">
    <source>
        <dbReference type="SAM" id="MobiDB-lite"/>
    </source>
</evidence>
<proteinExistence type="predicted"/>